<dbReference type="SUPFAM" id="SSF51735">
    <property type="entry name" value="NAD(P)-binding Rossmann-fold domains"/>
    <property type="match status" value="1"/>
</dbReference>
<dbReference type="Gene3D" id="3.30.360.10">
    <property type="entry name" value="Dihydrodipicolinate Reductase, domain 2"/>
    <property type="match status" value="1"/>
</dbReference>
<feature type="domain" description="Gfo/Idh/MocA-like oxidoreductase C-terminal" evidence="3">
    <location>
        <begin position="135"/>
        <end position="351"/>
    </location>
</feature>
<gene>
    <name evidence="4" type="ORF">GCM10023346_02790</name>
</gene>
<accession>A0ABP9S0R7</accession>
<organism evidence="4 5">
    <name type="scientific">Arthrobacter gyeryongensis</name>
    <dbReference type="NCBI Taxonomy" id="1650592"/>
    <lineage>
        <taxon>Bacteria</taxon>
        <taxon>Bacillati</taxon>
        <taxon>Actinomycetota</taxon>
        <taxon>Actinomycetes</taxon>
        <taxon>Micrococcales</taxon>
        <taxon>Micrococcaceae</taxon>
        <taxon>Arthrobacter</taxon>
    </lineage>
</organism>
<dbReference type="Proteomes" id="UP001500200">
    <property type="component" value="Unassembled WGS sequence"/>
</dbReference>
<name>A0ABP9S0R7_9MICC</name>
<protein>
    <submittedName>
        <fullName evidence="4">Gfo/Idh/MocA family oxidoreductase</fullName>
    </submittedName>
</protein>
<evidence type="ECO:0000259" key="2">
    <source>
        <dbReference type="Pfam" id="PF01408"/>
    </source>
</evidence>
<dbReference type="Pfam" id="PF02894">
    <property type="entry name" value="GFO_IDH_MocA_C"/>
    <property type="match status" value="1"/>
</dbReference>
<evidence type="ECO:0000256" key="1">
    <source>
        <dbReference type="ARBA" id="ARBA00010928"/>
    </source>
</evidence>
<evidence type="ECO:0000259" key="3">
    <source>
        <dbReference type="Pfam" id="PF02894"/>
    </source>
</evidence>
<dbReference type="SUPFAM" id="SSF55347">
    <property type="entry name" value="Glyceraldehyde-3-phosphate dehydrogenase-like, C-terminal domain"/>
    <property type="match status" value="1"/>
</dbReference>
<dbReference type="InterPro" id="IPR036291">
    <property type="entry name" value="NAD(P)-bd_dom_sf"/>
</dbReference>
<evidence type="ECO:0000313" key="4">
    <source>
        <dbReference type="EMBL" id="GAA5189109.1"/>
    </source>
</evidence>
<sequence>MGALNVGVIGLGTISDMHLDAYRDSPSAHLVAVCDIDAVRAGSRAAEYGAVKVFTDYKELLADPEIDAVSICTRNDTHAEIVIAALEAGKHVLVEKPMTASLGEALAVAAAAQRSAAVLQVAYVRRFSPNAEVLKRFIDAGDLGQIYYAKATCLRRVGNPGGWFADKALSGGGPLIDLGVHFIDICWWLMGCPSVASVSGTVFHKIGARNNILNFSRYLSADFDPARPPADPVEDLATALIKFSNGAVMHFDTSYSMHGADETKVQIFGDKGGAQLEPALEIFTEQHDTLLDISPVLDSPTFSTVAYRNEVEQFLATARGDAAEAAPADHGLELIKIISAIYESSRTGREVVL</sequence>
<dbReference type="InterPro" id="IPR004104">
    <property type="entry name" value="Gfo/Idh/MocA-like_OxRdtase_C"/>
</dbReference>
<feature type="domain" description="Gfo/Idh/MocA-like oxidoreductase N-terminal" evidence="2">
    <location>
        <begin position="4"/>
        <end position="123"/>
    </location>
</feature>
<dbReference type="PANTHER" id="PTHR43249">
    <property type="entry name" value="UDP-N-ACETYL-2-AMINO-2-DEOXY-D-GLUCURONATE OXIDASE"/>
    <property type="match status" value="1"/>
</dbReference>
<reference evidence="5" key="1">
    <citation type="journal article" date="2019" name="Int. J. Syst. Evol. Microbiol.">
        <title>The Global Catalogue of Microorganisms (GCM) 10K type strain sequencing project: providing services to taxonomists for standard genome sequencing and annotation.</title>
        <authorList>
            <consortium name="The Broad Institute Genomics Platform"/>
            <consortium name="The Broad Institute Genome Sequencing Center for Infectious Disease"/>
            <person name="Wu L."/>
            <person name="Ma J."/>
        </authorList>
    </citation>
    <scope>NUCLEOTIDE SEQUENCE [LARGE SCALE GENOMIC DNA]</scope>
    <source>
        <strain evidence="5">JCM 18514</strain>
    </source>
</reference>
<comment type="caution">
    <text evidence="4">The sequence shown here is derived from an EMBL/GenBank/DDBJ whole genome shotgun (WGS) entry which is preliminary data.</text>
</comment>
<dbReference type="EMBL" id="BAABKK010000002">
    <property type="protein sequence ID" value="GAA5189109.1"/>
    <property type="molecule type" value="Genomic_DNA"/>
</dbReference>
<dbReference type="Pfam" id="PF01408">
    <property type="entry name" value="GFO_IDH_MocA"/>
    <property type="match status" value="1"/>
</dbReference>
<dbReference type="Gene3D" id="3.40.50.720">
    <property type="entry name" value="NAD(P)-binding Rossmann-like Domain"/>
    <property type="match status" value="1"/>
</dbReference>
<comment type="similarity">
    <text evidence="1">Belongs to the Gfo/Idh/MocA family.</text>
</comment>
<dbReference type="InterPro" id="IPR000683">
    <property type="entry name" value="Gfo/Idh/MocA-like_OxRdtase_N"/>
</dbReference>
<dbReference type="RefSeq" id="WP_345447270.1">
    <property type="nucleotide sequence ID" value="NZ_BAABKK010000002.1"/>
</dbReference>
<dbReference type="PANTHER" id="PTHR43249:SF1">
    <property type="entry name" value="D-GLUCOSIDE 3-DEHYDROGENASE"/>
    <property type="match status" value="1"/>
</dbReference>
<keyword evidence="5" id="KW-1185">Reference proteome</keyword>
<evidence type="ECO:0000313" key="5">
    <source>
        <dbReference type="Proteomes" id="UP001500200"/>
    </source>
</evidence>
<dbReference type="InterPro" id="IPR052515">
    <property type="entry name" value="Gfo/Idh/MocA_Oxidoreductase"/>
</dbReference>
<proteinExistence type="inferred from homology"/>